<dbReference type="Pfam" id="PF01746">
    <property type="entry name" value="tRNA_m1G_MT"/>
    <property type="match status" value="1"/>
</dbReference>
<evidence type="ECO:0000256" key="12">
    <source>
        <dbReference type="ARBA" id="ARBA00029736"/>
    </source>
</evidence>
<comment type="subcellular location">
    <subcellularLocation>
        <location evidence="2 15 17">Cytoplasm</location>
    </subcellularLocation>
</comment>
<dbReference type="PANTHER" id="PTHR46417:SF1">
    <property type="entry name" value="TRNA (GUANINE-N(1)-)-METHYLTRANSFERASE"/>
    <property type="match status" value="1"/>
</dbReference>
<protein>
    <recommendedName>
        <fullName evidence="6 15">tRNA (guanine-N(1)-)-methyltransferase</fullName>
        <ecNumber evidence="5 15">2.1.1.228</ecNumber>
    </recommendedName>
    <alternativeName>
        <fullName evidence="12 15">M1G-methyltransferase</fullName>
    </alternativeName>
    <alternativeName>
        <fullName evidence="13 15">tRNA [GM37] methyltransferase</fullName>
    </alternativeName>
</protein>
<dbReference type="FunFam" id="1.10.1270.20:FF:000001">
    <property type="entry name" value="tRNA (guanine-N(1)-)-methyltransferase"/>
    <property type="match status" value="1"/>
</dbReference>
<dbReference type="FunFam" id="3.40.1280.10:FF:000001">
    <property type="entry name" value="tRNA (guanine-N(1)-)-methyltransferase"/>
    <property type="match status" value="1"/>
</dbReference>
<dbReference type="RefSeq" id="WP_154620023.1">
    <property type="nucleotide sequence ID" value="NZ_VUNL01000003.1"/>
</dbReference>
<keyword evidence="7 15" id="KW-0963">Cytoplasm</keyword>
<evidence type="ECO:0000256" key="13">
    <source>
        <dbReference type="ARBA" id="ARBA00033392"/>
    </source>
</evidence>
<dbReference type="InterPro" id="IPR002649">
    <property type="entry name" value="tRNA_m1G_MeTrfase_TrmD"/>
</dbReference>
<dbReference type="Gene3D" id="1.10.1270.20">
    <property type="entry name" value="tRNA(m1g37)methyltransferase, domain 2"/>
    <property type="match status" value="1"/>
</dbReference>
<evidence type="ECO:0000256" key="11">
    <source>
        <dbReference type="ARBA" id="ARBA00022694"/>
    </source>
</evidence>
<feature type="binding site" evidence="15 16">
    <location>
        <begin position="135"/>
        <end position="140"/>
    </location>
    <ligand>
        <name>S-adenosyl-L-methionine</name>
        <dbReference type="ChEBI" id="CHEBI:59789"/>
    </ligand>
</feature>
<keyword evidence="8 15" id="KW-0489">Methyltransferase</keyword>
<dbReference type="NCBIfam" id="TIGR00088">
    <property type="entry name" value="trmD"/>
    <property type="match status" value="1"/>
</dbReference>
<keyword evidence="9 15" id="KW-0808">Transferase</keyword>
<evidence type="ECO:0000256" key="17">
    <source>
        <dbReference type="RuleBase" id="RU003464"/>
    </source>
</evidence>
<dbReference type="EC" id="2.1.1.228" evidence="5 15"/>
<sequence>MRIDMVTLFPNMFSGPFGDSIIKRAVDRGLLDIHYTNFRDYTEDKHHHVDDTPFGGGSGMVLMPEPLYKAVRDVLSKTEALAAKRRVIIMDPSGPVFNQAKARELAAYEQLVFICGHYEGFDARIYPLADEAISLGDFVLTGGELPAMVITDAVARMIPGVLGSVDSAPTDSFYDGLLEHPQYTRPRDFEGMEVPEVLLSGNHAKIREWRRRQSLLVTKKYRPDLLEHAELTEEEIDYLKQHGRKTEDHRADS</sequence>
<dbReference type="InterPro" id="IPR016009">
    <property type="entry name" value="tRNA_MeTrfase_TRMD/TRM10"/>
</dbReference>
<dbReference type="CDD" id="cd18080">
    <property type="entry name" value="TrmD-like"/>
    <property type="match status" value="1"/>
</dbReference>
<evidence type="ECO:0000256" key="14">
    <source>
        <dbReference type="ARBA" id="ARBA00047783"/>
    </source>
</evidence>
<dbReference type="InterPro" id="IPR029026">
    <property type="entry name" value="tRNA_m1G_MTases_N"/>
</dbReference>
<evidence type="ECO:0000313" key="20">
    <source>
        <dbReference type="Proteomes" id="UP000430222"/>
    </source>
</evidence>
<reference evidence="19 20" key="1">
    <citation type="submission" date="2019-08" db="EMBL/GenBank/DDBJ databases">
        <title>In-depth cultivation of the pig gut microbiome towards novel bacterial diversity and tailored functional studies.</title>
        <authorList>
            <person name="Wylensek D."/>
            <person name="Hitch T.C.A."/>
            <person name="Clavel T."/>
        </authorList>
    </citation>
    <scope>NUCLEOTIDE SEQUENCE [LARGE SCALE GENOMIC DNA]</scope>
    <source>
        <strain evidence="20">WCA-380-WT-3B3</strain>
    </source>
</reference>
<comment type="subunit">
    <text evidence="4 15 17">Homodimer.</text>
</comment>
<evidence type="ECO:0000256" key="9">
    <source>
        <dbReference type="ARBA" id="ARBA00022679"/>
    </source>
</evidence>
<dbReference type="GO" id="GO:0002939">
    <property type="term" value="P:tRNA N1-guanine methylation"/>
    <property type="evidence" value="ECO:0007669"/>
    <property type="project" value="TreeGrafter"/>
</dbReference>
<feature type="binding site" evidence="15 16">
    <location>
        <position position="116"/>
    </location>
    <ligand>
        <name>S-adenosyl-L-methionine</name>
        <dbReference type="ChEBI" id="CHEBI:59789"/>
    </ligand>
</feature>
<dbReference type="Proteomes" id="UP000430222">
    <property type="component" value="Unassembled WGS sequence"/>
</dbReference>
<keyword evidence="10 15" id="KW-0949">S-adenosyl-L-methionine</keyword>
<evidence type="ECO:0000256" key="3">
    <source>
        <dbReference type="ARBA" id="ARBA00007630"/>
    </source>
</evidence>
<dbReference type="InterPro" id="IPR029028">
    <property type="entry name" value="Alpha/beta_knot_MTases"/>
</dbReference>
<dbReference type="InterPro" id="IPR023148">
    <property type="entry name" value="tRNA_m1G_MeTrfase_C_sf"/>
</dbReference>
<keyword evidence="20" id="KW-1185">Reference proteome</keyword>
<evidence type="ECO:0000259" key="18">
    <source>
        <dbReference type="Pfam" id="PF01746"/>
    </source>
</evidence>
<dbReference type="GO" id="GO:0005829">
    <property type="term" value="C:cytosol"/>
    <property type="evidence" value="ECO:0007669"/>
    <property type="project" value="TreeGrafter"/>
</dbReference>
<dbReference type="EMBL" id="VUNL01000003">
    <property type="protein sequence ID" value="MSV24248.1"/>
    <property type="molecule type" value="Genomic_DNA"/>
</dbReference>
<organism evidence="19 20">
    <name type="scientific">Selenomonas montiformis</name>
    <dbReference type="NCBI Taxonomy" id="2652285"/>
    <lineage>
        <taxon>Bacteria</taxon>
        <taxon>Bacillati</taxon>
        <taxon>Bacillota</taxon>
        <taxon>Negativicutes</taxon>
        <taxon>Selenomonadales</taxon>
        <taxon>Selenomonadaceae</taxon>
        <taxon>Selenomonas</taxon>
    </lineage>
</organism>
<comment type="catalytic activity">
    <reaction evidence="14 15 17">
        <text>guanosine(37) in tRNA + S-adenosyl-L-methionine = N(1)-methylguanosine(37) in tRNA + S-adenosyl-L-homocysteine + H(+)</text>
        <dbReference type="Rhea" id="RHEA:36899"/>
        <dbReference type="Rhea" id="RHEA-COMP:10145"/>
        <dbReference type="Rhea" id="RHEA-COMP:10147"/>
        <dbReference type="ChEBI" id="CHEBI:15378"/>
        <dbReference type="ChEBI" id="CHEBI:57856"/>
        <dbReference type="ChEBI" id="CHEBI:59789"/>
        <dbReference type="ChEBI" id="CHEBI:73542"/>
        <dbReference type="ChEBI" id="CHEBI:74269"/>
        <dbReference type="EC" id="2.1.1.228"/>
    </reaction>
</comment>
<comment type="similarity">
    <text evidence="3 15 17">Belongs to the RNA methyltransferase TrmD family.</text>
</comment>
<dbReference type="NCBIfam" id="NF000648">
    <property type="entry name" value="PRK00026.1"/>
    <property type="match status" value="1"/>
</dbReference>
<proteinExistence type="inferred from homology"/>
<name>A0A6I2UPV0_9FIRM</name>
<dbReference type="SUPFAM" id="SSF75217">
    <property type="entry name" value="alpha/beta knot"/>
    <property type="match status" value="1"/>
</dbReference>
<gene>
    <name evidence="15 19" type="primary">trmD</name>
    <name evidence="19" type="ORF">FYJ78_03405</name>
</gene>
<evidence type="ECO:0000256" key="5">
    <source>
        <dbReference type="ARBA" id="ARBA00012807"/>
    </source>
</evidence>
<evidence type="ECO:0000256" key="8">
    <source>
        <dbReference type="ARBA" id="ARBA00022603"/>
    </source>
</evidence>
<evidence type="ECO:0000256" key="7">
    <source>
        <dbReference type="ARBA" id="ARBA00022490"/>
    </source>
</evidence>
<evidence type="ECO:0000256" key="6">
    <source>
        <dbReference type="ARBA" id="ARBA00014679"/>
    </source>
</evidence>
<dbReference type="GO" id="GO:0052906">
    <property type="term" value="F:tRNA (guanine(37)-N1)-methyltransferase activity"/>
    <property type="evidence" value="ECO:0007669"/>
    <property type="project" value="UniProtKB-UniRule"/>
</dbReference>
<feature type="domain" description="tRNA methyltransferase TRMD/TRM10-type" evidence="18">
    <location>
        <begin position="1"/>
        <end position="227"/>
    </location>
</feature>
<evidence type="ECO:0000256" key="15">
    <source>
        <dbReference type="HAMAP-Rule" id="MF_00605"/>
    </source>
</evidence>
<dbReference type="PIRSF" id="PIRSF000386">
    <property type="entry name" value="tRNA_mtase"/>
    <property type="match status" value="1"/>
</dbReference>
<dbReference type="Gene3D" id="3.40.1280.10">
    <property type="match status" value="1"/>
</dbReference>
<dbReference type="AlphaFoldDB" id="A0A6I2UPV0"/>
<evidence type="ECO:0000256" key="10">
    <source>
        <dbReference type="ARBA" id="ARBA00022691"/>
    </source>
</evidence>
<comment type="caution">
    <text evidence="19">The sequence shown here is derived from an EMBL/GenBank/DDBJ whole genome shotgun (WGS) entry which is preliminary data.</text>
</comment>
<evidence type="ECO:0000256" key="4">
    <source>
        <dbReference type="ARBA" id="ARBA00011738"/>
    </source>
</evidence>
<dbReference type="HAMAP" id="MF_00605">
    <property type="entry name" value="TrmD"/>
    <property type="match status" value="1"/>
</dbReference>
<dbReference type="PANTHER" id="PTHR46417">
    <property type="entry name" value="TRNA (GUANINE-N(1)-)-METHYLTRANSFERASE"/>
    <property type="match status" value="1"/>
</dbReference>
<comment type="function">
    <text evidence="1 15 17">Specifically methylates guanosine-37 in various tRNAs.</text>
</comment>
<evidence type="ECO:0000256" key="1">
    <source>
        <dbReference type="ARBA" id="ARBA00002634"/>
    </source>
</evidence>
<evidence type="ECO:0000256" key="2">
    <source>
        <dbReference type="ARBA" id="ARBA00004496"/>
    </source>
</evidence>
<keyword evidence="11 15" id="KW-0819">tRNA processing</keyword>
<evidence type="ECO:0000256" key="16">
    <source>
        <dbReference type="PIRSR" id="PIRSR000386-1"/>
    </source>
</evidence>
<accession>A0A6I2UPV0</accession>
<evidence type="ECO:0000313" key="19">
    <source>
        <dbReference type="EMBL" id="MSV24248.1"/>
    </source>
</evidence>